<evidence type="ECO:0000313" key="1">
    <source>
        <dbReference type="EMBL" id="ACL34588.1"/>
    </source>
</evidence>
<dbReference type="AlphaFoldDB" id="B8F105"/>
<accession>B8F105</accession>
<reference evidence="1 2" key="1">
    <citation type="journal article" date="2011" name="J. Bacteriol.">
        <title>Whole-genome sequences of two Borrelia afzelii and two Borrelia garinii Lyme disease agent isolates.</title>
        <authorList>
            <person name="Casjens S.R."/>
            <person name="Mongodin E.F."/>
            <person name="Qiu W.-G."/>
            <person name="Dunn J.J."/>
            <person name="Luft B.J."/>
            <person name="Fraser-Liggett C.M."/>
            <person name="Schutzer S.E."/>
        </authorList>
    </citation>
    <scope>NUCLEOTIDE SEQUENCE [LARGE SCALE GENOMIC DNA]</scope>
    <source>
        <strain evidence="1 2">PBr</strain>
    </source>
</reference>
<keyword evidence="1" id="KW-0614">Plasmid</keyword>
<organism evidence="1 2">
    <name type="scientific">Borreliella garinii PBr</name>
    <dbReference type="NCBI Taxonomy" id="498743"/>
    <lineage>
        <taxon>Bacteria</taxon>
        <taxon>Pseudomonadati</taxon>
        <taxon>Spirochaetota</taxon>
        <taxon>Spirochaetia</taxon>
        <taxon>Spirochaetales</taxon>
        <taxon>Borreliaceae</taxon>
        <taxon>Borreliella</taxon>
    </lineage>
</organism>
<evidence type="ECO:0000313" key="2">
    <source>
        <dbReference type="Proteomes" id="UP000006103"/>
    </source>
</evidence>
<proteinExistence type="predicted"/>
<name>B8F105_BORGR</name>
<dbReference type="Proteomes" id="UP000006103">
    <property type="component" value="Plasmid PBr_lp28-4"/>
</dbReference>
<protein>
    <submittedName>
        <fullName evidence="1">Uncharacterized protein</fullName>
    </submittedName>
</protein>
<geneLocation type="plasmid" evidence="1 2">
    <name>PBr_lp28-4</name>
</geneLocation>
<dbReference type="EMBL" id="CP001304">
    <property type="protein sequence ID" value="ACL34588.1"/>
    <property type="molecule type" value="Genomic_DNA"/>
</dbReference>
<keyword evidence="2" id="KW-1185">Reference proteome</keyword>
<sequence>MSFSVKKILCRISKNFILLVLETLVQYQKKTILLIGLFYGVLRDSFLKV</sequence>
<gene>
    <name evidence="1" type="ORF">BGAPBR_I0026</name>
</gene>